<dbReference type="STRING" id="698492.A0A0E9N9F4"/>
<evidence type="ECO:0000313" key="7">
    <source>
        <dbReference type="Proteomes" id="UP000033140"/>
    </source>
</evidence>
<dbReference type="PANTHER" id="PTHR45735:SF2">
    <property type="entry name" value="CLEAVAGE STIMULATION FACTOR SUBUNIT 2"/>
    <property type="match status" value="1"/>
</dbReference>
<evidence type="ECO:0000256" key="4">
    <source>
        <dbReference type="SAM" id="MobiDB-lite"/>
    </source>
</evidence>
<comment type="caution">
    <text evidence="6">The sequence shown here is derived from an EMBL/GenBank/DDBJ whole genome shotgun (WGS) entry which is preliminary data.</text>
</comment>
<dbReference type="InterPro" id="IPR000504">
    <property type="entry name" value="RRM_dom"/>
</dbReference>
<sequence>MSRVVFVGNIPYDQAEEQMIALFEEVGKVISFRLVFDRETGKPRGYGFCEFMDHETASSAVRNMNNYDIGGRTLRVDFAESESATKPSNSSSSNPNPAPSTSTAPPILPPLPPGTLPPPSLTIPDAISRTLQTAPPMQLLDILASLKHVIHTAPEQARALLSTQPQLAYAVVQAMLMMNLMDANVLQRVVASTGAPPPPPQAIVPPPVPVAVAPPPPVVQAPPAQTPEQIQRAEMIRQVMALTDAQIAALPPGQQQQILMLKQSIASGFF</sequence>
<evidence type="ECO:0000313" key="6">
    <source>
        <dbReference type="EMBL" id="GAO46444.1"/>
    </source>
</evidence>
<dbReference type="PROSITE" id="PS50102">
    <property type="entry name" value="RRM"/>
    <property type="match status" value="1"/>
</dbReference>
<keyword evidence="7" id="KW-1185">Reference proteome</keyword>
<evidence type="ECO:0000256" key="2">
    <source>
        <dbReference type="ARBA" id="ARBA00023242"/>
    </source>
</evidence>
<dbReference type="InterPro" id="IPR025742">
    <property type="entry name" value="CSTF2_hinge"/>
</dbReference>
<dbReference type="EMBL" id="BACD03000004">
    <property type="protein sequence ID" value="GAO46444.1"/>
    <property type="molecule type" value="Genomic_DNA"/>
</dbReference>
<feature type="domain" description="RRM" evidence="5">
    <location>
        <begin position="3"/>
        <end position="81"/>
    </location>
</feature>
<dbReference type="RefSeq" id="XP_019027695.1">
    <property type="nucleotide sequence ID" value="XM_019168898.1"/>
</dbReference>
<evidence type="ECO:0000259" key="5">
    <source>
        <dbReference type="PROSITE" id="PS50102"/>
    </source>
</evidence>
<name>A0A0E9N9F4_SAICN</name>
<keyword evidence="2" id="KW-0539">Nucleus</keyword>
<dbReference type="Pfam" id="PF14304">
    <property type="entry name" value="CSTF_C"/>
    <property type="match status" value="1"/>
</dbReference>
<comment type="subcellular location">
    <subcellularLocation>
        <location evidence="1">Nucleus</location>
    </subcellularLocation>
</comment>
<organism evidence="6 7">
    <name type="scientific">Saitoella complicata (strain BCRC 22490 / CBS 7301 / JCM 7358 / NBRC 10748 / NRRL Y-17804)</name>
    <dbReference type="NCBI Taxonomy" id="698492"/>
    <lineage>
        <taxon>Eukaryota</taxon>
        <taxon>Fungi</taxon>
        <taxon>Dikarya</taxon>
        <taxon>Ascomycota</taxon>
        <taxon>Taphrinomycotina</taxon>
        <taxon>Taphrinomycotina incertae sedis</taxon>
        <taxon>Saitoella</taxon>
    </lineage>
</organism>
<dbReference type="Proteomes" id="UP000033140">
    <property type="component" value="Unassembled WGS sequence"/>
</dbReference>
<dbReference type="Pfam" id="PF14327">
    <property type="entry name" value="CSTF2_hinge"/>
    <property type="match status" value="1"/>
</dbReference>
<reference evidence="6 7" key="2">
    <citation type="journal article" date="2014" name="J. Gen. Appl. Microbiol.">
        <title>The early diverging ascomycetous budding yeast Saitoella complicata has three histone deacetylases belonging to the Clr6, Hos2, and Rpd3 lineages.</title>
        <authorList>
            <person name="Nishida H."/>
            <person name="Matsumoto T."/>
            <person name="Kondo S."/>
            <person name="Hamamoto M."/>
            <person name="Yoshikawa H."/>
        </authorList>
    </citation>
    <scope>NUCLEOTIDE SEQUENCE [LARGE SCALE GENOMIC DNA]</scope>
    <source>
        <strain evidence="6 7">NRRL Y-17804</strain>
    </source>
</reference>
<dbReference type="GO" id="GO:0005847">
    <property type="term" value="C:mRNA cleavage and polyadenylation specificity factor complex"/>
    <property type="evidence" value="ECO:0007669"/>
    <property type="project" value="TreeGrafter"/>
</dbReference>
<dbReference type="Pfam" id="PF00076">
    <property type="entry name" value="RRM_1"/>
    <property type="match status" value="1"/>
</dbReference>
<feature type="compositionally biased region" description="Low complexity" evidence="4">
    <location>
        <begin position="87"/>
        <end position="105"/>
    </location>
</feature>
<dbReference type="AlphaFoldDB" id="A0A0E9N9F4"/>
<reference evidence="6 7" key="1">
    <citation type="journal article" date="2011" name="J. Gen. Appl. Microbiol.">
        <title>Draft genome sequencing of the enigmatic yeast Saitoella complicata.</title>
        <authorList>
            <person name="Nishida H."/>
            <person name="Hamamoto M."/>
            <person name="Sugiyama J."/>
        </authorList>
    </citation>
    <scope>NUCLEOTIDE SEQUENCE [LARGE SCALE GENOMIC DNA]</scope>
    <source>
        <strain evidence="6 7">NRRL Y-17804</strain>
    </source>
</reference>
<dbReference type="CDD" id="cd12398">
    <property type="entry name" value="RRM_CSTF2_RNA15_like"/>
    <property type="match status" value="1"/>
</dbReference>
<proteinExistence type="predicted"/>
<gene>
    <name evidence="6" type="ORF">G7K_0675-t1</name>
</gene>
<reference evidence="6 7" key="3">
    <citation type="journal article" date="2015" name="Genome Announc.">
        <title>Draft Genome Sequence of the Archiascomycetous Yeast Saitoella complicata.</title>
        <authorList>
            <person name="Yamauchi K."/>
            <person name="Kondo S."/>
            <person name="Hamamoto M."/>
            <person name="Takahashi Y."/>
            <person name="Ogura Y."/>
            <person name="Hayashi T."/>
            <person name="Nishida H."/>
        </authorList>
    </citation>
    <scope>NUCLEOTIDE SEQUENCE [LARGE SCALE GENOMIC DNA]</scope>
    <source>
        <strain evidence="6 7">NRRL Y-17804</strain>
    </source>
</reference>
<dbReference type="InterPro" id="IPR026896">
    <property type="entry name" value="CSTF_C"/>
</dbReference>
<dbReference type="SMART" id="SM00360">
    <property type="entry name" value="RRM"/>
    <property type="match status" value="1"/>
</dbReference>
<dbReference type="GO" id="GO:0003729">
    <property type="term" value="F:mRNA binding"/>
    <property type="evidence" value="ECO:0007669"/>
    <property type="project" value="TreeGrafter"/>
</dbReference>
<dbReference type="OrthoDB" id="272703at2759"/>
<dbReference type="InterPro" id="IPR035979">
    <property type="entry name" value="RBD_domain_sf"/>
</dbReference>
<dbReference type="SUPFAM" id="SSF54928">
    <property type="entry name" value="RNA-binding domain, RBD"/>
    <property type="match status" value="1"/>
</dbReference>
<evidence type="ECO:0000256" key="1">
    <source>
        <dbReference type="ARBA" id="ARBA00004123"/>
    </source>
</evidence>
<evidence type="ECO:0000256" key="3">
    <source>
        <dbReference type="PROSITE-ProRule" id="PRU00176"/>
    </source>
</evidence>
<feature type="region of interest" description="Disordered" evidence="4">
    <location>
        <begin position="80"/>
        <end position="124"/>
    </location>
</feature>
<dbReference type="InterPro" id="IPR012677">
    <property type="entry name" value="Nucleotide-bd_a/b_plait_sf"/>
</dbReference>
<dbReference type="Gene3D" id="1.25.40.630">
    <property type="match status" value="1"/>
</dbReference>
<feature type="compositionally biased region" description="Pro residues" evidence="4">
    <location>
        <begin position="106"/>
        <end position="121"/>
    </location>
</feature>
<dbReference type="InterPro" id="IPR038192">
    <property type="entry name" value="CSTF_C_sf"/>
</dbReference>
<accession>A0A0E9N9F4</accession>
<dbReference type="Gene3D" id="1.10.20.70">
    <property type="entry name" value="Transcription termination and cleavage factor, C-terminal domain"/>
    <property type="match status" value="1"/>
</dbReference>
<keyword evidence="3" id="KW-0694">RNA-binding</keyword>
<dbReference type="OMA" id="NEYEIMG"/>
<dbReference type="PANTHER" id="PTHR45735">
    <property type="entry name" value="CLEAVAGE STIMULATION FACTOR SUBUNIT 2"/>
    <property type="match status" value="1"/>
</dbReference>
<protein>
    <recommendedName>
        <fullName evidence="5">RRM domain-containing protein</fullName>
    </recommendedName>
</protein>
<dbReference type="GO" id="GO:0031124">
    <property type="term" value="P:mRNA 3'-end processing"/>
    <property type="evidence" value="ECO:0007669"/>
    <property type="project" value="InterPro"/>
</dbReference>
<dbReference type="Gene3D" id="3.30.70.330">
    <property type="match status" value="1"/>
</dbReference>